<feature type="region of interest" description="Disordered" evidence="1">
    <location>
        <begin position="13"/>
        <end position="77"/>
    </location>
</feature>
<name>A0A1D3D736_9EIME</name>
<organism evidence="2 3">
    <name type="scientific">Cyclospora cayetanensis</name>
    <dbReference type="NCBI Taxonomy" id="88456"/>
    <lineage>
        <taxon>Eukaryota</taxon>
        <taxon>Sar</taxon>
        <taxon>Alveolata</taxon>
        <taxon>Apicomplexa</taxon>
        <taxon>Conoidasida</taxon>
        <taxon>Coccidia</taxon>
        <taxon>Eucoccidiorida</taxon>
        <taxon>Eimeriorina</taxon>
        <taxon>Eimeriidae</taxon>
        <taxon>Cyclospora</taxon>
    </lineage>
</organism>
<accession>A0A1D3D736</accession>
<feature type="region of interest" description="Disordered" evidence="1">
    <location>
        <begin position="110"/>
        <end position="146"/>
    </location>
</feature>
<reference evidence="2 3" key="1">
    <citation type="journal article" date="2016" name="BMC Genomics">
        <title>Comparative genomics reveals Cyclospora cayetanensis possesses coccidia-like metabolism and invasion components but unique surface antigens.</title>
        <authorList>
            <person name="Liu S."/>
            <person name="Wang L."/>
            <person name="Zheng H."/>
            <person name="Xu Z."/>
            <person name="Roellig D.M."/>
            <person name="Li N."/>
            <person name="Frace M.A."/>
            <person name="Tang K."/>
            <person name="Arrowood M.J."/>
            <person name="Moss D.M."/>
            <person name="Zhang L."/>
            <person name="Feng Y."/>
            <person name="Xiao L."/>
        </authorList>
    </citation>
    <scope>NUCLEOTIDE SEQUENCE [LARGE SCALE GENOMIC DNA]</scope>
    <source>
        <strain evidence="2 3">CHN_HEN01</strain>
    </source>
</reference>
<sequence>MRQFSCCAAANAQSTASSNPPAPASSGNACLKTTGRKAYEPERQASAADSASFHSRRGSSRKPQKAMSGASSNSNAGVSLTALKVPQGPCRNRAAIPLSVLCSKAEPAAIHTPKTPGAPESPPTTCTQTTSTSRGKHANSMCGKSG</sequence>
<evidence type="ECO:0000313" key="3">
    <source>
        <dbReference type="Proteomes" id="UP000095192"/>
    </source>
</evidence>
<dbReference type="EMBL" id="JROU02000452">
    <property type="protein sequence ID" value="OEH79247.1"/>
    <property type="molecule type" value="Genomic_DNA"/>
</dbReference>
<feature type="compositionally biased region" description="Low complexity" evidence="1">
    <location>
        <begin position="68"/>
        <end position="77"/>
    </location>
</feature>
<evidence type="ECO:0000256" key="1">
    <source>
        <dbReference type="SAM" id="MobiDB-lite"/>
    </source>
</evidence>
<protein>
    <submittedName>
        <fullName evidence="2">Uncharacterized protein</fullName>
    </submittedName>
</protein>
<dbReference type="InParanoid" id="A0A1D3D736"/>
<comment type="caution">
    <text evidence="2">The sequence shown here is derived from an EMBL/GenBank/DDBJ whole genome shotgun (WGS) entry which is preliminary data.</text>
</comment>
<dbReference type="AlphaFoldDB" id="A0A1D3D736"/>
<feature type="compositionally biased region" description="Low complexity" evidence="1">
    <location>
        <begin position="123"/>
        <end position="133"/>
    </location>
</feature>
<dbReference type="VEuPathDB" id="ToxoDB:cyc_02691"/>
<keyword evidence="3" id="KW-1185">Reference proteome</keyword>
<evidence type="ECO:0000313" key="2">
    <source>
        <dbReference type="EMBL" id="OEH79247.1"/>
    </source>
</evidence>
<dbReference type="Proteomes" id="UP000095192">
    <property type="component" value="Unassembled WGS sequence"/>
</dbReference>
<feature type="compositionally biased region" description="Low complexity" evidence="1">
    <location>
        <begin position="13"/>
        <end position="30"/>
    </location>
</feature>
<proteinExistence type="predicted"/>
<feature type="compositionally biased region" description="Basic residues" evidence="1">
    <location>
        <begin position="54"/>
        <end position="64"/>
    </location>
</feature>
<gene>
    <name evidence="2" type="ORF">cyc_02691</name>
</gene>